<keyword evidence="3" id="KW-1185">Reference proteome</keyword>
<dbReference type="InterPro" id="IPR050767">
    <property type="entry name" value="Sel1_AlgK"/>
</dbReference>
<dbReference type="PANTHER" id="PTHR11102:SF160">
    <property type="entry name" value="ERAD-ASSOCIATED E3 UBIQUITIN-PROTEIN LIGASE COMPONENT HRD3"/>
    <property type="match status" value="1"/>
</dbReference>
<sequence length="596" mass="66803">MPPTTEEPEPPTDLVAATASNDTAAVLDILFTQAQLLDDAEDYAEAYQVARRYASQGDLVAADERGGFEALLQLAERDIGEAYYPLAWCFYEGAGTRVNFEEAFAWFLRSAEDGRPLAQYRVATMYAKGEGDNTRALLKLAIMHEEGDGVERNNDLAVLYYKAAANRDEPVAQYVLGMSYRLGQLGLRPNPQEALNYLRKSAESGYTAAQRLLGMMYDEGIGTARDYVTALGWFRKAAAQGDSVAMGLLGSYYECGYGVPKDPIRALDCYVISARDGSALAEYSAAQLLHRRKQYEEAYDWYSRAANHGRASAKFMVARYLLHGWGGIAKDEEKAFQIMLVLSDEDELAESHLWVGTCYEEGVGISKDLGKAFKYYLKSAESGDAEGQYQAALWYLKAAKHDEQGTVTVIVMYYLRQHLTRLCCCFNFHPLGALKALGGIYEAGTVVQQSFDRYESAFTYFRKAHETSPENSAAWRAATLMYARYMVYRLVSNEDTNRTLGVQLLQKLADDGYAEAFFWVGDCYETGTGVEKDLDMAFRWYMRSAEEAKDADAKARYEEMCLADVSDESDDDCRSKTRNSAIRLNRNFKRTLHVTG</sequence>
<dbReference type="EMBL" id="RBNI01005049">
    <property type="protein sequence ID" value="RUP47019.1"/>
    <property type="molecule type" value="Genomic_DNA"/>
</dbReference>
<name>A0A433D836_9FUNG</name>
<dbReference type="SUPFAM" id="SSF81901">
    <property type="entry name" value="HCP-like"/>
    <property type="match status" value="4"/>
</dbReference>
<protein>
    <recommendedName>
        <fullName evidence="4">HCP-like protein</fullName>
    </recommendedName>
</protein>
<gene>
    <name evidence="2" type="ORF">BC936DRAFT_146220</name>
</gene>
<comment type="similarity">
    <text evidence="1">Belongs to the sel-1 family.</text>
</comment>
<dbReference type="AlphaFoldDB" id="A0A433D836"/>
<dbReference type="SMART" id="SM00671">
    <property type="entry name" value="SEL1"/>
    <property type="match status" value="10"/>
</dbReference>
<evidence type="ECO:0000313" key="3">
    <source>
        <dbReference type="Proteomes" id="UP000268093"/>
    </source>
</evidence>
<evidence type="ECO:0008006" key="4">
    <source>
        <dbReference type="Google" id="ProtNLM"/>
    </source>
</evidence>
<reference evidence="2 3" key="1">
    <citation type="journal article" date="2018" name="New Phytol.">
        <title>Phylogenomics of Endogonaceae and evolution of mycorrhizas within Mucoromycota.</title>
        <authorList>
            <person name="Chang Y."/>
            <person name="Desiro A."/>
            <person name="Na H."/>
            <person name="Sandor L."/>
            <person name="Lipzen A."/>
            <person name="Clum A."/>
            <person name="Barry K."/>
            <person name="Grigoriev I.V."/>
            <person name="Martin F.M."/>
            <person name="Stajich J.E."/>
            <person name="Smith M.E."/>
            <person name="Bonito G."/>
            <person name="Spatafora J.W."/>
        </authorList>
    </citation>
    <scope>NUCLEOTIDE SEQUENCE [LARGE SCALE GENOMIC DNA]</scope>
    <source>
        <strain evidence="2 3">GMNB39</strain>
    </source>
</reference>
<proteinExistence type="inferred from homology"/>
<evidence type="ECO:0000313" key="2">
    <source>
        <dbReference type="EMBL" id="RUP47019.1"/>
    </source>
</evidence>
<dbReference type="Proteomes" id="UP000268093">
    <property type="component" value="Unassembled WGS sequence"/>
</dbReference>
<dbReference type="OrthoDB" id="272077at2759"/>
<dbReference type="Pfam" id="PF08238">
    <property type="entry name" value="Sel1"/>
    <property type="match status" value="11"/>
</dbReference>
<dbReference type="InterPro" id="IPR011990">
    <property type="entry name" value="TPR-like_helical_dom_sf"/>
</dbReference>
<evidence type="ECO:0000256" key="1">
    <source>
        <dbReference type="ARBA" id="ARBA00038101"/>
    </source>
</evidence>
<accession>A0A433D836</accession>
<dbReference type="InterPro" id="IPR006597">
    <property type="entry name" value="Sel1-like"/>
</dbReference>
<comment type="caution">
    <text evidence="2">The sequence shown here is derived from an EMBL/GenBank/DDBJ whole genome shotgun (WGS) entry which is preliminary data.</text>
</comment>
<dbReference type="PANTHER" id="PTHR11102">
    <property type="entry name" value="SEL-1-LIKE PROTEIN"/>
    <property type="match status" value="1"/>
</dbReference>
<dbReference type="Gene3D" id="1.25.40.10">
    <property type="entry name" value="Tetratricopeptide repeat domain"/>
    <property type="match status" value="4"/>
</dbReference>
<organism evidence="2 3">
    <name type="scientific">Jimgerdemannia flammicorona</name>
    <dbReference type="NCBI Taxonomy" id="994334"/>
    <lineage>
        <taxon>Eukaryota</taxon>
        <taxon>Fungi</taxon>
        <taxon>Fungi incertae sedis</taxon>
        <taxon>Mucoromycota</taxon>
        <taxon>Mucoromycotina</taxon>
        <taxon>Endogonomycetes</taxon>
        <taxon>Endogonales</taxon>
        <taxon>Endogonaceae</taxon>
        <taxon>Jimgerdemannia</taxon>
    </lineage>
</organism>